<accession>A0A6J4HCE0</accession>
<dbReference type="EMBL" id="CADCTQ010000033">
    <property type="protein sequence ID" value="CAA9219748.1"/>
    <property type="molecule type" value="Genomic_DNA"/>
</dbReference>
<sequence length="545" mass="55398">MRGTVAEVPAVGEGIAVGIGGRGRKGDGRAGIHGRGRGHGDVADHRGIVGSNGAAGGEQELVLGHAVAGHVLDAARHEGHFVGGVHGQGLPGREVDHAVLEGSDVGGYVGAPAGGPHLDVDVIHRLRHEGFVDHEAQHRRDGQVGGVGFGPVETHGGGPAVEAGLVGEKVGVVAVAGGHEHVAERNGLEVVGEPVAGHAEFLHHRPGFHVHFLVVVEAAREAELILEEHVPGAEDAAGDFEGHPEVGGVADVNADHVGRAAGSVGVVAGHQHDVVAPHLEGSGILLEVAGVVVEQPDVFGITGVEDRHARLPVAGRENDQVADAPLVVAAGHAAGQVEVVGRKHLPVPGVGNGVVALVVVEREKLRVHRAARDRERHGRGPGGEGGQPGEVEEVGVGAGRHFGHGVLPPEEVAHLHPHVPVAAPAAVPDAHGSGDVGDVPDGAAGVGVALGQEDVPAVERRNAGAVGDVAHVGARSRGVGGQAASVRRLRRGFGGRRQQEEQGQEGGPCPVERRRAGGAAAVLPRGRRSRAGCVNVVVHRWVVRD</sequence>
<evidence type="ECO:0000313" key="2">
    <source>
        <dbReference type="EMBL" id="CAA9219748.1"/>
    </source>
</evidence>
<feature type="compositionally biased region" description="Basic and acidic residues" evidence="1">
    <location>
        <begin position="369"/>
        <end position="378"/>
    </location>
</feature>
<name>A0A6J4HCE0_9SPHI</name>
<feature type="region of interest" description="Disordered" evidence="1">
    <location>
        <begin position="22"/>
        <end position="53"/>
    </location>
</feature>
<dbReference type="AlphaFoldDB" id="A0A6J4HCE0"/>
<feature type="region of interest" description="Disordered" evidence="1">
    <location>
        <begin position="369"/>
        <end position="393"/>
    </location>
</feature>
<proteinExistence type="predicted"/>
<organism evidence="2">
    <name type="scientific">uncultured Cytophagales bacterium</name>
    <dbReference type="NCBI Taxonomy" id="158755"/>
    <lineage>
        <taxon>Bacteria</taxon>
        <taxon>Pseudomonadati</taxon>
        <taxon>Bacteroidota</taxon>
        <taxon>Sphingobacteriia</taxon>
        <taxon>Sphingobacteriales</taxon>
        <taxon>environmental samples</taxon>
    </lineage>
</organism>
<feature type="region of interest" description="Disordered" evidence="1">
    <location>
        <begin position="492"/>
        <end position="513"/>
    </location>
</feature>
<gene>
    <name evidence="2" type="ORF">AVDCRST_MAG56-689</name>
</gene>
<evidence type="ECO:0000256" key="1">
    <source>
        <dbReference type="SAM" id="MobiDB-lite"/>
    </source>
</evidence>
<feature type="compositionally biased region" description="Basic and acidic residues" evidence="1">
    <location>
        <begin position="38"/>
        <end position="47"/>
    </location>
</feature>
<reference evidence="2" key="1">
    <citation type="submission" date="2020-02" db="EMBL/GenBank/DDBJ databases">
        <authorList>
            <person name="Meier V. D."/>
        </authorList>
    </citation>
    <scope>NUCLEOTIDE SEQUENCE</scope>
    <source>
        <strain evidence="2">AVDCRST_MAG56</strain>
    </source>
</reference>
<protein>
    <submittedName>
        <fullName evidence="2">Uncharacterized protein</fullName>
    </submittedName>
</protein>